<comment type="similarity">
    <text evidence="2">Belongs to the class-I aminoacyl-tRNA synthetase family. Glutamate--tRNA ligase type 1 subfamily.</text>
</comment>
<dbReference type="InterPro" id="IPR020751">
    <property type="entry name" value="aa-tRNA-synth_I_codon-bd_sub2"/>
</dbReference>
<evidence type="ECO:0000256" key="2">
    <source>
        <dbReference type="ARBA" id="ARBA00007894"/>
    </source>
</evidence>
<dbReference type="FunFam" id="3.40.50.620:FF:000045">
    <property type="entry name" value="Glutamate--tRNA ligase, mitochondrial"/>
    <property type="match status" value="1"/>
</dbReference>
<evidence type="ECO:0000259" key="13">
    <source>
        <dbReference type="Pfam" id="PF00749"/>
    </source>
</evidence>
<dbReference type="InterPro" id="IPR014729">
    <property type="entry name" value="Rossmann-like_a/b/a_fold"/>
</dbReference>
<feature type="domain" description="Glutamyl/glutaminyl-tRNA synthetase class Ib catalytic" evidence="13">
    <location>
        <begin position="54"/>
        <end position="335"/>
    </location>
</feature>
<evidence type="ECO:0000256" key="3">
    <source>
        <dbReference type="ARBA" id="ARBA00012835"/>
    </source>
</evidence>
<dbReference type="EMBL" id="BJWK01000011">
    <property type="protein sequence ID" value="GEM10616.1"/>
    <property type="molecule type" value="Genomic_DNA"/>
</dbReference>
<proteinExistence type="inferred from homology"/>
<reference evidence="15 16" key="1">
    <citation type="submission" date="2019-07" db="EMBL/GenBank/DDBJ databases">
        <title>Rhodotorula toruloides NBRC10032 genome sequencing.</title>
        <authorList>
            <person name="Shida Y."/>
            <person name="Takaku H."/>
            <person name="Ogasawara W."/>
            <person name="Mori K."/>
        </authorList>
    </citation>
    <scope>NUCLEOTIDE SEQUENCE [LARGE SCALE GENOMIC DNA]</scope>
    <source>
        <strain evidence="15 16">NBRC10032</strain>
    </source>
</reference>
<dbReference type="EC" id="6.1.1.17" evidence="3"/>
<dbReference type="Proteomes" id="UP000321518">
    <property type="component" value="Unassembled WGS sequence"/>
</dbReference>
<dbReference type="PANTHER" id="PTHR43311">
    <property type="entry name" value="GLUTAMATE--TRNA LIGASE"/>
    <property type="match status" value="1"/>
</dbReference>
<dbReference type="SUPFAM" id="SSF48163">
    <property type="entry name" value="An anticodon-binding domain of class I aminoacyl-tRNA synthetases"/>
    <property type="match status" value="1"/>
</dbReference>
<dbReference type="Pfam" id="PF19269">
    <property type="entry name" value="Anticodon_2"/>
    <property type="match status" value="1"/>
</dbReference>
<evidence type="ECO:0000256" key="5">
    <source>
        <dbReference type="ARBA" id="ARBA00022741"/>
    </source>
</evidence>
<keyword evidence="7 11" id="KW-0648">Protein biosynthesis</keyword>
<dbReference type="GO" id="GO:0005524">
    <property type="term" value="F:ATP binding"/>
    <property type="evidence" value="ECO:0007669"/>
    <property type="project" value="UniProtKB-KW"/>
</dbReference>
<dbReference type="Pfam" id="PF00749">
    <property type="entry name" value="tRNA-synt_1c"/>
    <property type="match status" value="1"/>
</dbReference>
<comment type="caution">
    <text evidence="15">The sequence shown here is derived from an EMBL/GenBank/DDBJ whole genome shotgun (WGS) entry which is preliminary data.</text>
</comment>
<evidence type="ECO:0000313" key="15">
    <source>
        <dbReference type="EMBL" id="GEM10616.1"/>
    </source>
</evidence>
<evidence type="ECO:0000259" key="14">
    <source>
        <dbReference type="Pfam" id="PF19269"/>
    </source>
</evidence>
<evidence type="ECO:0000313" key="16">
    <source>
        <dbReference type="Proteomes" id="UP000321518"/>
    </source>
</evidence>
<dbReference type="InterPro" id="IPR004527">
    <property type="entry name" value="Glu-tRNA-ligase_bac/mito"/>
</dbReference>
<evidence type="ECO:0000256" key="8">
    <source>
        <dbReference type="ARBA" id="ARBA00023146"/>
    </source>
</evidence>
<gene>
    <name evidence="15" type="ORF">Rt10032_c11g4633</name>
</gene>
<evidence type="ECO:0000256" key="1">
    <source>
        <dbReference type="ARBA" id="ARBA00004173"/>
    </source>
</evidence>
<dbReference type="PRINTS" id="PR00987">
    <property type="entry name" value="TRNASYNTHGLU"/>
</dbReference>
<dbReference type="AlphaFoldDB" id="A0A511KL57"/>
<protein>
    <recommendedName>
        <fullName evidence="10">Glutamate--tRNA ligase, mitochondrial</fullName>
        <ecNumber evidence="3">6.1.1.17</ecNumber>
    </recommendedName>
    <alternativeName>
        <fullName evidence="9">Glutamyl-tRNA synthetase</fullName>
    </alternativeName>
</protein>
<accession>A0A511KL57</accession>
<evidence type="ECO:0000256" key="7">
    <source>
        <dbReference type="ARBA" id="ARBA00022917"/>
    </source>
</evidence>
<dbReference type="InterPro" id="IPR049940">
    <property type="entry name" value="GluQ/Sye"/>
</dbReference>
<keyword evidence="5 11" id="KW-0547">Nucleotide-binding</keyword>
<feature type="region of interest" description="Disordered" evidence="12">
    <location>
        <begin position="333"/>
        <end position="354"/>
    </location>
</feature>
<dbReference type="GO" id="GO:0008270">
    <property type="term" value="F:zinc ion binding"/>
    <property type="evidence" value="ECO:0007669"/>
    <property type="project" value="InterPro"/>
</dbReference>
<dbReference type="HAMAP" id="MF_00022">
    <property type="entry name" value="Glu_tRNA_synth_type1"/>
    <property type="match status" value="1"/>
</dbReference>
<feature type="domain" description="Aminoacyl-tRNA synthetase class I anticodon-binding" evidence="14">
    <location>
        <begin position="411"/>
        <end position="573"/>
    </location>
</feature>
<dbReference type="GO" id="GO:0000049">
    <property type="term" value="F:tRNA binding"/>
    <property type="evidence" value="ECO:0007669"/>
    <property type="project" value="InterPro"/>
</dbReference>
<dbReference type="CDD" id="cd00808">
    <property type="entry name" value="GluRS_core"/>
    <property type="match status" value="1"/>
</dbReference>
<dbReference type="InterPro" id="IPR020058">
    <property type="entry name" value="Glu/Gln-tRNA-synth_Ib_cat-dom"/>
</dbReference>
<evidence type="ECO:0000256" key="12">
    <source>
        <dbReference type="SAM" id="MobiDB-lite"/>
    </source>
</evidence>
<sequence>MLATARQRLVRPGLPAHCAPGQLSHGSRAFSASPQPLHADCSNPATSSSTPPKLRFAPSPTGYLHLGGLRTALYNHLLARKLGGKWVLRIEDTDQTRYVEGAVESLLRTLEWAKLDFDEGPGRDGGKGPYFQSQRKEVYDRYLELLISSGKAYHCFCTPERLASTRKRLQKEGLNEGYDRRCLGLSKEEVQERLENGERNIVRFKSSNASMTQEDLIYDSIHYDSLPLEDFVLRKSDGLPTYHFANVVDDYEMGITHVLRGEEWLPSTPKHMQLYDALGLPRPKFAHLPLLVNPDGSKLSKRAGDVRVEDYIAKSYEPEALLNFVALMGWSPQSSASSPPPHDSESAASAAADSDNTDVLPLHDLIAQFSLEAVNKNRASMQAAKLDFLNRAHIRLKLEDRSEGVGRADLAKRARQIMMDKWPELGEQKPALVKESYVIRVVEALKDRIHKLLDIPSLGPYFFFAPDYSSTLATKLYQSVSPEVYVSTLLKVRDLVSSLPDSAFAAQSTPDALSPVKEALDKLVLSHPDGKKAAKEIMMPLRHALTGQKVGASVPDIVSVLGKAEVVARLDSGLAWAKKRTGA</sequence>
<dbReference type="InterPro" id="IPR045462">
    <property type="entry name" value="aa-tRNA-synth_I_cd-bd"/>
</dbReference>
<comment type="subcellular location">
    <subcellularLocation>
        <location evidence="1">Mitochondrion</location>
    </subcellularLocation>
</comment>
<name>A0A511KL57_RHOTO</name>
<feature type="region of interest" description="Disordered" evidence="12">
    <location>
        <begin position="25"/>
        <end position="53"/>
    </location>
</feature>
<dbReference type="InterPro" id="IPR033910">
    <property type="entry name" value="GluRS_core"/>
</dbReference>
<keyword evidence="8 11" id="KW-0030">Aminoacyl-tRNA synthetase</keyword>
<dbReference type="NCBIfam" id="TIGR00464">
    <property type="entry name" value="gltX_bact"/>
    <property type="match status" value="1"/>
</dbReference>
<evidence type="ECO:0000256" key="6">
    <source>
        <dbReference type="ARBA" id="ARBA00022840"/>
    </source>
</evidence>
<evidence type="ECO:0000256" key="9">
    <source>
        <dbReference type="ARBA" id="ARBA00030865"/>
    </source>
</evidence>
<dbReference type="SUPFAM" id="SSF52374">
    <property type="entry name" value="Nucleotidylyl transferase"/>
    <property type="match status" value="1"/>
</dbReference>
<dbReference type="GO" id="GO:0005739">
    <property type="term" value="C:mitochondrion"/>
    <property type="evidence" value="ECO:0007669"/>
    <property type="project" value="UniProtKB-SubCell"/>
</dbReference>
<dbReference type="PROSITE" id="PS00178">
    <property type="entry name" value="AA_TRNA_LIGASE_I"/>
    <property type="match status" value="1"/>
</dbReference>
<dbReference type="Gene3D" id="1.10.10.350">
    <property type="match status" value="1"/>
</dbReference>
<dbReference type="InterPro" id="IPR008925">
    <property type="entry name" value="aa_tRNA-synth_I_cd-bd_sf"/>
</dbReference>
<evidence type="ECO:0000256" key="11">
    <source>
        <dbReference type="RuleBase" id="RU363037"/>
    </source>
</evidence>
<dbReference type="GO" id="GO:0004818">
    <property type="term" value="F:glutamate-tRNA ligase activity"/>
    <property type="evidence" value="ECO:0007669"/>
    <property type="project" value="UniProtKB-EC"/>
</dbReference>
<keyword evidence="6 11" id="KW-0067">ATP-binding</keyword>
<dbReference type="InterPro" id="IPR000924">
    <property type="entry name" value="Glu/Gln-tRNA-synth"/>
</dbReference>
<organism evidence="15 16">
    <name type="scientific">Rhodotorula toruloides</name>
    <name type="common">Yeast</name>
    <name type="synonym">Rhodosporidium toruloides</name>
    <dbReference type="NCBI Taxonomy" id="5286"/>
    <lineage>
        <taxon>Eukaryota</taxon>
        <taxon>Fungi</taxon>
        <taxon>Dikarya</taxon>
        <taxon>Basidiomycota</taxon>
        <taxon>Pucciniomycotina</taxon>
        <taxon>Microbotryomycetes</taxon>
        <taxon>Sporidiobolales</taxon>
        <taxon>Sporidiobolaceae</taxon>
        <taxon>Rhodotorula</taxon>
    </lineage>
</organism>
<evidence type="ECO:0000256" key="4">
    <source>
        <dbReference type="ARBA" id="ARBA00022598"/>
    </source>
</evidence>
<dbReference type="PANTHER" id="PTHR43311:SF2">
    <property type="entry name" value="GLUTAMATE--TRNA LIGASE, MITOCHONDRIAL-RELATED"/>
    <property type="match status" value="1"/>
</dbReference>
<dbReference type="OrthoDB" id="428822at2759"/>
<keyword evidence="4 11" id="KW-0436">Ligase</keyword>
<dbReference type="InterPro" id="IPR001412">
    <property type="entry name" value="aa-tRNA-synth_I_CS"/>
</dbReference>
<evidence type="ECO:0000256" key="10">
    <source>
        <dbReference type="ARBA" id="ARBA00072917"/>
    </source>
</evidence>
<dbReference type="Gene3D" id="3.40.50.620">
    <property type="entry name" value="HUPs"/>
    <property type="match status" value="1"/>
</dbReference>
<dbReference type="GO" id="GO:0006424">
    <property type="term" value="P:glutamyl-tRNA aminoacylation"/>
    <property type="evidence" value="ECO:0007669"/>
    <property type="project" value="InterPro"/>
</dbReference>